<dbReference type="InterPro" id="IPR011251">
    <property type="entry name" value="Luciferase-like_dom"/>
</dbReference>
<comment type="similarity">
    <text evidence="1">To bacterial alkanal monooxygenase alpha and beta chains.</text>
</comment>
<name>A0A660L373_9ACTN</name>
<keyword evidence="4" id="KW-1185">Reference proteome</keyword>
<dbReference type="FunFam" id="3.20.20.30:FF:000002">
    <property type="entry name" value="LLM class flavin-dependent oxidoreductase"/>
    <property type="match status" value="1"/>
</dbReference>
<dbReference type="EMBL" id="RBIL01000002">
    <property type="protein sequence ID" value="RKQ87312.1"/>
    <property type="molecule type" value="Genomic_DNA"/>
</dbReference>
<dbReference type="SUPFAM" id="SSF51679">
    <property type="entry name" value="Bacterial luciferase-like"/>
    <property type="match status" value="1"/>
</dbReference>
<comment type="caution">
    <text evidence="3">The sequence shown here is derived from an EMBL/GenBank/DDBJ whole genome shotgun (WGS) entry which is preliminary data.</text>
</comment>
<dbReference type="Proteomes" id="UP000278962">
    <property type="component" value="Unassembled WGS sequence"/>
</dbReference>
<gene>
    <name evidence="3" type="ORF">C8N24_5333</name>
</gene>
<dbReference type="Pfam" id="PF00296">
    <property type="entry name" value="Bac_luciferase"/>
    <property type="match status" value="1"/>
</dbReference>
<feature type="domain" description="Luciferase-like" evidence="2">
    <location>
        <begin position="7"/>
        <end position="304"/>
    </location>
</feature>
<dbReference type="PANTHER" id="PTHR30137:SF20">
    <property type="entry name" value="N-ACETYL-S-ALKYLCYSTEINE MONOOXYGENASE"/>
    <property type="match status" value="1"/>
</dbReference>
<dbReference type="RefSeq" id="WP_121255751.1">
    <property type="nucleotide sequence ID" value="NZ_RBIL01000002.1"/>
</dbReference>
<dbReference type="InterPro" id="IPR036661">
    <property type="entry name" value="Luciferase-like_sf"/>
</dbReference>
<dbReference type="GO" id="GO:0016705">
    <property type="term" value="F:oxidoreductase activity, acting on paired donors, with incorporation or reduction of molecular oxygen"/>
    <property type="evidence" value="ECO:0007669"/>
    <property type="project" value="InterPro"/>
</dbReference>
<dbReference type="Gene3D" id="3.20.20.30">
    <property type="entry name" value="Luciferase-like domain"/>
    <property type="match status" value="1"/>
</dbReference>
<evidence type="ECO:0000313" key="3">
    <source>
        <dbReference type="EMBL" id="RKQ87312.1"/>
    </source>
</evidence>
<organism evidence="3 4">
    <name type="scientific">Solirubrobacter pauli</name>
    <dbReference type="NCBI Taxonomy" id="166793"/>
    <lineage>
        <taxon>Bacteria</taxon>
        <taxon>Bacillati</taxon>
        <taxon>Actinomycetota</taxon>
        <taxon>Thermoleophilia</taxon>
        <taxon>Solirubrobacterales</taxon>
        <taxon>Solirubrobacteraceae</taxon>
        <taxon>Solirubrobacter</taxon>
    </lineage>
</organism>
<dbReference type="GO" id="GO:0005829">
    <property type="term" value="C:cytosol"/>
    <property type="evidence" value="ECO:0007669"/>
    <property type="project" value="TreeGrafter"/>
</dbReference>
<proteinExistence type="predicted"/>
<dbReference type="InterPro" id="IPR019949">
    <property type="entry name" value="CmoO-like"/>
</dbReference>
<dbReference type="PANTHER" id="PTHR30137">
    <property type="entry name" value="LUCIFERASE-LIKE MONOOXYGENASE"/>
    <property type="match status" value="1"/>
</dbReference>
<protein>
    <submittedName>
        <fullName evidence="3">Luciferase family oxidoreductase group 1</fullName>
    </submittedName>
</protein>
<dbReference type="OrthoDB" id="9780518at2"/>
<reference evidence="3 4" key="1">
    <citation type="submission" date="2018-10" db="EMBL/GenBank/DDBJ databases">
        <title>Genomic Encyclopedia of Archaeal and Bacterial Type Strains, Phase II (KMG-II): from individual species to whole genera.</title>
        <authorList>
            <person name="Goeker M."/>
        </authorList>
    </citation>
    <scope>NUCLEOTIDE SEQUENCE [LARGE SCALE GENOMIC DNA]</scope>
    <source>
        <strain evidence="3 4">DSM 14954</strain>
    </source>
</reference>
<evidence type="ECO:0000313" key="4">
    <source>
        <dbReference type="Proteomes" id="UP000278962"/>
    </source>
</evidence>
<evidence type="ECO:0000256" key="1">
    <source>
        <dbReference type="ARBA" id="ARBA00007789"/>
    </source>
</evidence>
<accession>A0A660L373</accession>
<dbReference type="NCBIfam" id="TIGR03558">
    <property type="entry name" value="oxido_grp_1"/>
    <property type="match status" value="1"/>
</dbReference>
<dbReference type="AlphaFoldDB" id="A0A660L373"/>
<dbReference type="InterPro" id="IPR050766">
    <property type="entry name" value="Bact_Lucif_Oxidored"/>
</dbReference>
<evidence type="ECO:0000259" key="2">
    <source>
        <dbReference type="Pfam" id="PF00296"/>
    </source>
</evidence>
<sequence>MLLSVLDQSPIAEGTTGSQALHNTLDLARLADQLGYHRYWVAEHHGGPMLAGPSPEALIGPIAAATERIRVGSGGVMLPHYSPFKVAETFSVLAGLYPGRIDLGLGRAAGTDPMTTHALQRDRTQALPDDFPEQLRELLAYFEGTIKVSNPLARLQKMLPGRPETPEPWLLGSSPQSAVWAAELGLPYAFADFINPKGADIAQLYAREFKDGVRLDAPRTAVAVWALAADTEEEAVRLATSSQMAFAMLRRGRLIEVPPPDTAVRFLEQLDEADKRKARSRRALVGTPDQVRAGIEAVAAEYGAQEAIVVTITFDHDARRRSYALLAEAFALSPVAASHS</sequence>